<comment type="caution">
    <text evidence="2">The sequence shown here is derived from an EMBL/GenBank/DDBJ whole genome shotgun (WGS) entry which is preliminary data.</text>
</comment>
<keyword evidence="1" id="KW-1133">Transmembrane helix</keyword>
<evidence type="ECO:0000313" key="2">
    <source>
        <dbReference type="EMBL" id="KAE9526125.1"/>
    </source>
</evidence>
<reference evidence="2 3" key="1">
    <citation type="submission" date="2019-08" db="EMBL/GenBank/DDBJ databases">
        <title>The genome of the soybean aphid Biotype 1, its phylome, world population structure and adaptation to the North American continent.</title>
        <authorList>
            <person name="Giordano R."/>
            <person name="Donthu R.K."/>
            <person name="Hernandez A.G."/>
            <person name="Wright C.L."/>
            <person name="Zimin A.V."/>
        </authorList>
    </citation>
    <scope>NUCLEOTIDE SEQUENCE [LARGE SCALE GENOMIC DNA]</scope>
    <source>
        <tissue evidence="2">Whole aphids</tissue>
    </source>
</reference>
<keyword evidence="1" id="KW-0472">Membrane</keyword>
<dbReference type="EMBL" id="VYZN01000055">
    <property type="protein sequence ID" value="KAE9526125.1"/>
    <property type="molecule type" value="Genomic_DNA"/>
</dbReference>
<accession>A0A6G0T753</accession>
<name>A0A6G0T753_APHGL</name>
<keyword evidence="1" id="KW-0812">Transmembrane</keyword>
<proteinExistence type="predicted"/>
<dbReference type="AlphaFoldDB" id="A0A6G0T753"/>
<dbReference type="Proteomes" id="UP000475862">
    <property type="component" value="Unassembled WGS sequence"/>
</dbReference>
<feature type="transmembrane region" description="Helical" evidence="1">
    <location>
        <begin position="56"/>
        <end position="73"/>
    </location>
</feature>
<gene>
    <name evidence="2" type="ORF">AGLY_013756</name>
</gene>
<evidence type="ECO:0000256" key="1">
    <source>
        <dbReference type="SAM" id="Phobius"/>
    </source>
</evidence>
<keyword evidence="3" id="KW-1185">Reference proteome</keyword>
<sequence>MKGIKLTSFTFVFVIITIVISFVKTLTLTLIIFQIIEFYNDNSSVILKSVVKIFISRYYTLLLFCNQINCILVKNLSKKILYIVNSNKYSILFNKIFDSNIPFCNPYYLQVYYAVSKQNILSHPLHTLKCSTNVSLNRVSKSTNSGGCMWCSSHVEECRLCAVVVSTAHKLLLIIFYDLSTLCNYKTTCSNRSR</sequence>
<protein>
    <submittedName>
        <fullName evidence="2">Uncharacterized protein</fullName>
    </submittedName>
</protein>
<feature type="transmembrane region" description="Helical" evidence="1">
    <location>
        <begin position="12"/>
        <end position="36"/>
    </location>
</feature>
<organism evidence="2 3">
    <name type="scientific">Aphis glycines</name>
    <name type="common">Soybean aphid</name>
    <dbReference type="NCBI Taxonomy" id="307491"/>
    <lineage>
        <taxon>Eukaryota</taxon>
        <taxon>Metazoa</taxon>
        <taxon>Ecdysozoa</taxon>
        <taxon>Arthropoda</taxon>
        <taxon>Hexapoda</taxon>
        <taxon>Insecta</taxon>
        <taxon>Pterygota</taxon>
        <taxon>Neoptera</taxon>
        <taxon>Paraneoptera</taxon>
        <taxon>Hemiptera</taxon>
        <taxon>Sternorrhyncha</taxon>
        <taxon>Aphidomorpha</taxon>
        <taxon>Aphidoidea</taxon>
        <taxon>Aphididae</taxon>
        <taxon>Aphidini</taxon>
        <taxon>Aphis</taxon>
        <taxon>Aphis</taxon>
    </lineage>
</organism>
<evidence type="ECO:0000313" key="3">
    <source>
        <dbReference type="Proteomes" id="UP000475862"/>
    </source>
</evidence>